<keyword evidence="2" id="KW-1185">Reference proteome</keyword>
<sequence>MAYDYRFNLIYLKKAYLVKKIKKEKIQCKYRFKFEVLKQTFVFLFLNVLNFNSGDILPPSLISIA</sequence>
<dbReference type="EMBL" id="REGN01000367">
    <property type="protein sequence ID" value="RNA42431.1"/>
    <property type="molecule type" value="Genomic_DNA"/>
</dbReference>
<dbReference type="AlphaFoldDB" id="A0A3M7T335"/>
<comment type="caution">
    <text evidence="1">The sequence shown here is derived from an EMBL/GenBank/DDBJ whole genome shotgun (WGS) entry which is preliminary data.</text>
</comment>
<reference evidence="1 2" key="1">
    <citation type="journal article" date="2018" name="Sci. Rep.">
        <title>Genomic signatures of local adaptation to the degree of environmental predictability in rotifers.</title>
        <authorList>
            <person name="Franch-Gras L."/>
            <person name="Hahn C."/>
            <person name="Garcia-Roger E.M."/>
            <person name="Carmona M.J."/>
            <person name="Serra M."/>
            <person name="Gomez A."/>
        </authorList>
    </citation>
    <scope>NUCLEOTIDE SEQUENCE [LARGE SCALE GENOMIC DNA]</scope>
    <source>
        <strain evidence="1">HYR1</strain>
    </source>
</reference>
<gene>
    <name evidence="1" type="ORF">BpHYR1_008068</name>
</gene>
<name>A0A3M7T335_BRAPC</name>
<evidence type="ECO:0000313" key="2">
    <source>
        <dbReference type="Proteomes" id="UP000276133"/>
    </source>
</evidence>
<dbReference type="Proteomes" id="UP000276133">
    <property type="component" value="Unassembled WGS sequence"/>
</dbReference>
<organism evidence="1 2">
    <name type="scientific">Brachionus plicatilis</name>
    <name type="common">Marine rotifer</name>
    <name type="synonym">Brachionus muelleri</name>
    <dbReference type="NCBI Taxonomy" id="10195"/>
    <lineage>
        <taxon>Eukaryota</taxon>
        <taxon>Metazoa</taxon>
        <taxon>Spiralia</taxon>
        <taxon>Gnathifera</taxon>
        <taxon>Rotifera</taxon>
        <taxon>Eurotatoria</taxon>
        <taxon>Monogononta</taxon>
        <taxon>Pseudotrocha</taxon>
        <taxon>Ploima</taxon>
        <taxon>Brachionidae</taxon>
        <taxon>Brachionus</taxon>
    </lineage>
</organism>
<protein>
    <submittedName>
        <fullName evidence="1">Uncharacterized protein</fullName>
    </submittedName>
</protein>
<proteinExistence type="predicted"/>
<accession>A0A3M7T335</accession>
<evidence type="ECO:0000313" key="1">
    <source>
        <dbReference type="EMBL" id="RNA42431.1"/>
    </source>
</evidence>